<evidence type="ECO:0000256" key="2">
    <source>
        <dbReference type="ARBA" id="ARBA00009755"/>
    </source>
</evidence>
<reference evidence="8 9" key="1">
    <citation type="submission" date="2019-02" db="EMBL/GenBank/DDBJ databases">
        <title>Deep-cultivation of Planctomycetes and their phenomic and genomic characterization uncovers novel biology.</title>
        <authorList>
            <person name="Wiegand S."/>
            <person name="Jogler M."/>
            <person name="Boedeker C."/>
            <person name="Pinto D."/>
            <person name="Vollmers J."/>
            <person name="Rivas-Marin E."/>
            <person name="Kohn T."/>
            <person name="Peeters S.H."/>
            <person name="Heuer A."/>
            <person name="Rast P."/>
            <person name="Oberbeckmann S."/>
            <person name="Bunk B."/>
            <person name="Jeske O."/>
            <person name="Meyerdierks A."/>
            <person name="Storesund J.E."/>
            <person name="Kallscheuer N."/>
            <person name="Luecker S."/>
            <person name="Lage O.M."/>
            <person name="Pohl T."/>
            <person name="Merkel B.J."/>
            <person name="Hornburger P."/>
            <person name="Mueller R.-W."/>
            <person name="Bruemmer F."/>
            <person name="Labrenz M."/>
            <person name="Spormann A.M."/>
            <person name="Op den Camp H."/>
            <person name="Overmann J."/>
            <person name="Amann R."/>
            <person name="Jetten M.S.M."/>
            <person name="Mascher T."/>
            <person name="Medema M.H."/>
            <person name="Devos D.P."/>
            <person name="Kaster A.-K."/>
            <person name="Ovreas L."/>
            <person name="Rohde M."/>
            <person name="Galperin M.Y."/>
            <person name="Jogler C."/>
        </authorList>
    </citation>
    <scope>NUCLEOTIDE SEQUENCE [LARGE SCALE GENOMIC DNA]</scope>
    <source>
        <strain evidence="8 9">ETA_A8</strain>
    </source>
</reference>
<dbReference type="Proteomes" id="UP000315017">
    <property type="component" value="Chromosome"/>
</dbReference>
<dbReference type="PANTHER" id="PTHR11764">
    <property type="entry name" value="TERPENE CYCLASE/MUTASE FAMILY MEMBER"/>
    <property type="match status" value="1"/>
</dbReference>
<comment type="pathway">
    <text evidence="1">Secondary metabolite biosynthesis; hopanoid biosynthesis.</text>
</comment>
<dbReference type="UniPathway" id="UPA00337"/>
<proteinExistence type="inferred from homology"/>
<feature type="domain" description="Squalene cyclase N-terminal" evidence="7">
    <location>
        <begin position="35"/>
        <end position="327"/>
    </location>
</feature>
<dbReference type="InterPro" id="IPR018333">
    <property type="entry name" value="Squalene_cyclase"/>
</dbReference>
<dbReference type="KEGG" id="aagg:ETAA8_62290"/>
<evidence type="ECO:0000256" key="1">
    <source>
        <dbReference type="ARBA" id="ARBA00004999"/>
    </source>
</evidence>
<dbReference type="Gene3D" id="1.50.10.20">
    <property type="match status" value="2"/>
</dbReference>
<evidence type="ECO:0000313" key="9">
    <source>
        <dbReference type="Proteomes" id="UP000315017"/>
    </source>
</evidence>
<feature type="domain" description="Squalene cyclase C-terminal" evidence="6">
    <location>
        <begin position="336"/>
        <end position="429"/>
    </location>
</feature>
<evidence type="ECO:0000313" key="8">
    <source>
        <dbReference type="EMBL" id="QDU31076.1"/>
    </source>
</evidence>
<dbReference type="InterPro" id="IPR002365">
    <property type="entry name" value="Terpene_synthase_CS"/>
</dbReference>
<keyword evidence="4" id="KW-0413">Isomerase</keyword>
<dbReference type="SFLD" id="SFLDG01016">
    <property type="entry name" value="Prenyltransferase_Like_2"/>
    <property type="match status" value="1"/>
</dbReference>
<protein>
    <submittedName>
        <fullName evidence="8">Squalene--hopene cyclase</fullName>
        <ecNumber evidence="8">4.2.1.129</ecNumber>
    </submittedName>
</protein>
<dbReference type="SUPFAM" id="SSF48239">
    <property type="entry name" value="Terpenoid cyclases/Protein prenyltransferases"/>
    <property type="match status" value="2"/>
</dbReference>
<evidence type="ECO:0000259" key="7">
    <source>
        <dbReference type="Pfam" id="PF13249"/>
    </source>
</evidence>
<dbReference type="PROSITE" id="PS01074">
    <property type="entry name" value="TERPENE_SYNTHASES"/>
    <property type="match status" value="1"/>
</dbReference>
<dbReference type="AlphaFoldDB" id="A0A517YLF8"/>
<dbReference type="EMBL" id="CP036274">
    <property type="protein sequence ID" value="QDU31076.1"/>
    <property type="molecule type" value="Genomic_DNA"/>
</dbReference>
<name>A0A517YLF8_9BACT</name>
<dbReference type="GO" id="GO:0005811">
    <property type="term" value="C:lipid droplet"/>
    <property type="evidence" value="ECO:0007669"/>
    <property type="project" value="InterPro"/>
</dbReference>
<dbReference type="Pfam" id="PF13249">
    <property type="entry name" value="SQHop_cyclase_N"/>
    <property type="match status" value="1"/>
</dbReference>
<dbReference type="GO" id="GO:0016829">
    <property type="term" value="F:lyase activity"/>
    <property type="evidence" value="ECO:0007669"/>
    <property type="project" value="UniProtKB-KW"/>
</dbReference>
<accession>A0A517YLF8</accession>
<feature type="region of interest" description="Disordered" evidence="5">
    <location>
        <begin position="1"/>
        <end position="25"/>
    </location>
</feature>
<dbReference type="OrthoDB" id="9758578at2"/>
<dbReference type="GO" id="GO:0016866">
    <property type="term" value="F:intramolecular transferase activity"/>
    <property type="evidence" value="ECO:0007669"/>
    <property type="project" value="InterPro"/>
</dbReference>
<feature type="domain" description="Squalene cyclase C-terminal" evidence="6">
    <location>
        <begin position="454"/>
        <end position="682"/>
    </location>
</feature>
<evidence type="ECO:0000259" key="6">
    <source>
        <dbReference type="Pfam" id="PF13243"/>
    </source>
</evidence>
<dbReference type="PANTHER" id="PTHR11764:SF20">
    <property type="entry name" value="LANOSTEROL SYNTHASE"/>
    <property type="match status" value="1"/>
</dbReference>
<sequence>MSAREPIRVPRPHFIPPTTRTEEAPEPGTLAAAVHNTRQWLLDQQQPAGFWCAELEGDSILQSEYILLLAWLRRENLPIAKKCAQRLIDTQLPTGGWAMYPGGELEISGSVKAYFALKLTGHDRNAEYMVRARDAIRAAGGADAVNSFTRFYLALLGQISYDHCPAVPPELVLLPKWSPINIYRMSAWSRTIVVPLAIMWAHRPVRQLAPDRSIGELFLKQPDHWPELKCPGLEQEQSWFSWDKFFRRADQSIKWLERRKIKPLRKRALKVATQWMTTRFAHSDGLGAIFPPIIWSIIALKCLGYDDDSAEVRYNHEQLAGLTVEEETSAHLQPCLSPVWDTAITVRALAASGVTIDDQSLIAAIDWLLEKEVTRPGDWAANVNAAPAGWFFEHHNDFYPDIDDTVMVMIAVKELLIASESSAAAKPVNRELQHPRSSSDMQIDEADARRRWAIGACERARRWVLAMQNKDGGWGAFDKDNDSEFLCRVPFADHNAMIDPSTPDLTGRVLEALAHWGAKRGQPAVDRALQYLRETQESDGSWFGRWGVNYIYGTWQVLVGLNAIDIAKDDPLMQRAANWLLTHQQASGAWGESADTYEKPHLRGQGPATASQTAWALLGLLAAGLAEHPAVERGVQWLVDQQQEDGTWAETEFTGTGFPRVFYLKYHAYPIYFPLLALATYANARGQELPKPQRESVSPRLRVVG</sequence>
<dbReference type="RefSeq" id="WP_145097607.1">
    <property type="nucleotide sequence ID" value="NZ_CP036274.1"/>
</dbReference>
<dbReference type="GO" id="GO:0016104">
    <property type="term" value="P:triterpenoid biosynthetic process"/>
    <property type="evidence" value="ECO:0007669"/>
    <property type="project" value="InterPro"/>
</dbReference>
<dbReference type="InterPro" id="IPR008930">
    <property type="entry name" value="Terpenoid_cyclase/PrenylTrfase"/>
</dbReference>
<keyword evidence="8" id="KW-0456">Lyase</keyword>
<dbReference type="InterPro" id="IPR032696">
    <property type="entry name" value="SQ_cyclase_C"/>
</dbReference>
<evidence type="ECO:0000256" key="3">
    <source>
        <dbReference type="ARBA" id="ARBA00022737"/>
    </source>
</evidence>
<dbReference type="Pfam" id="PF13243">
    <property type="entry name" value="SQHop_cyclase_C"/>
    <property type="match status" value="2"/>
</dbReference>
<dbReference type="InterPro" id="IPR032697">
    <property type="entry name" value="SQ_cyclase_N"/>
</dbReference>
<evidence type="ECO:0000256" key="5">
    <source>
        <dbReference type="SAM" id="MobiDB-lite"/>
    </source>
</evidence>
<organism evidence="8 9">
    <name type="scientific">Anatilimnocola aggregata</name>
    <dbReference type="NCBI Taxonomy" id="2528021"/>
    <lineage>
        <taxon>Bacteria</taxon>
        <taxon>Pseudomonadati</taxon>
        <taxon>Planctomycetota</taxon>
        <taxon>Planctomycetia</taxon>
        <taxon>Pirellulales</taxon>
        <taxon>Pirellulaceae</taxon>
        <taxon>Anatilimnocola</taxon>
    </lineage>
</organism>
<dbReference type="EC" id="4.2.1.129" evidence="8"/>
<evidence type="ECO:0000256" key="4">
    <source>
        <dbReference type="ARBA" id="ARBA00023235"/>
    </source>
</evidence>
<dbReference type="NCBIfam" id="TIGR01787">
    <property type="entry name" value="squalene_cyclas"/>
    <property type="match status" value="1"/>
</dbReference>
<comment type="similarity">
    <text evidence="2">Belongs to the terpene cyclase/mutase family.</text>
</comment>
<gene>
    <name evidence="8" type="primary">shc_1</name>
    <name evidence="8" type="ORF">ETAA8_62290</name>
</gene>
<keyword evidence="3" id="KW-0677">Repeat</keyword>
<keyword evidence="9" id="KW-1185">Reference proteome</keyword>